<keyword evidence="3" id="KW-0378">Hydrolase</keyword>
<reference evidence="3" key="2">
    <citation type="submission" date="2023-07" db="EMBL/GenBank/DDBJ databases">
        <authorList>
            <person name="Sun H."/>
        </authorList>
    </citation>
    <scope>NUCLEOTIDE SEQUENCE</scope>
    <source>
        <strain evidence="3">05753</strain>
    </source>
</reference>
<evidence type="ECO:0000313" key="4">
    <source>
        <dbReference type="Proteomes" id="UP001169006"/>
    </source>
</evidence>
<sequence>MSVPDARKITGKVSRRPAMPHSNIEPKTRDRARRLRRELTKAEREMWDILRDFRSRGARFRRETPIGPYIADFAWLSAKLVVEVDGDSHETNAGKQHDRRRDAFLKAEGFQILRFDNAVVLANPDHVSIVIEQTIMPFLTKELP</sequence>
<dbReference type="Gene3D" id="3.40.960.10">
    <property type="entry name" value="VSR Endonuclease"/>
    <property type="match status" value="1"/>
</dbReference>
<protein>
    <submittedName>
        <fullName evidence="3">Endonuclease domain-containing protein</fullName>
    </submittedName>
</protein>
<dbReference type="InterPro" id="IPR047216">
    <property type="entry name" value="Endonuclease_DUF559_bact"/>
</dbReference>
<dbReference type="RefSeq" id="WP_302076322.1">
    <property type="nucleotide sequence ID" value="NZ_JAUKWQ010000002.1"/>
</dbReference>
<evidence type="ECO:0000259" key="2">
    <source>
        <dbReference type="Pfam" id="PF04480"/>
    </source>
</evidence>
<dbReference type="InterPro" id="IPR007569">
    <property type="entry name" value="DUF559"/>
</dbReference>
<evidence type="ECO:0000313" key="3">
    <source>
        <dbReference type="EMBL" id="MDO1582182.1"/>
    </source>
</evidence>
<dbReference type="SUPFAM" id="SSF52980">
    <property type="entry name" value="Restriction endonuclease-like"/>
    <property type="match status" value="1"/>
</dbReference>
<dbReference type="PANTHER" id="PTHR38590">
    <property type="entry name" value="BLL0828 PROTEIN"/>
    <property type="match status" value="1"/>
</dbReference>
<dbReference type="CDD" id="cd01038">
    <property type="entry name" value="Endonuclease_DUF559"/>
    <property type="match status" value="1"/>
</dbReference>
<gene>
    <name evidence="3" type="ORF">Q2T52_08740</name>
</gene>
<evidence type="ECO:0000256" key="1">
    <source>
        <dbReference type="SAM" id="MobiDB-lite"/>
    </source>
</evidence>
<feature type="region of interest" description="Disordered" evidence="1">
    <location>
        <begin position="1"/>
        <end position="32"/>
    </location>
</feature>
<reference evidence="3" key="1">
    <citation type="journal article" date="2015" name="Int. J. Syst. Evol. Microbiol.">
        <title>Rhizobium oryzicola sp. nov., potential plant-growth-promoting endophytic bacteria isolated from rice roots.</title>
        <authorList>
            <person name="Zhang X.X."/>
            <person name="Gao J.S."/>
            <person name="Cao Y.H."/>
            <person name="Sheirdil R.A."/>
            <person name="Wang X.C."/>
            <person name="Zhang L."/>
        </authorList>
    </citation>
    <scope>NUCLEOTIDE SEQUENCE</scope>
    <source>
        <strain evidence="3">05753</strain>
    </source>
</reference>
<dbReference type="Proteomes" id="UP001169006">
    <property type="component" value="Unassembled WGS sequence"/>
</dbReference>
<dbReference type="Pfam" id="PF04480">
    <property type="entry name" value="DUF559"/>
    <property type="match status" value="1"/>
</dbReference>
<comment type="caution">
    <text evidence="3">The sequence shown here is derived from an EMBL/GenBank/DDBJ whole genome shotgun (WGS) entry which is preliminary data.</text>
</comment>
<dbReference type="EMBL" id="JAUKWQ010000002">
    <property type="protein sequence ID" value="MDO1582182.1"/>
    <property type="molecule type" value="Genomic_DNA"/>
</dbReference>
<dbReference type="GO" id="GO:0004519">
    <property type="term" value="F:endonuclease activity"/>
    <property type="evidence" value="ECO:0007669"/>
    <property type="project" value="UniProtKB-KW"/>
</dbReference>
<keyword evidence="4" id="KW-1185">Reference proteome</keyword>
<organism evidence="3 4">
    <name type="scientific">Rhizobium oryzicola</name>
    <dbReference type="NCBI Taxonomy" id="1232668"/>
    <lineage>
        <taxon>Bacteria</taxon>
        <taxon>Pseudomonadati</taxon>
        <taxon>Pseudomonadota</taxon>
        <taxon>Alphaproteobacteria</taxon>
        <taxon>Hyphomicrobiales</taxon>
        <taxon>Rhizobiaceae</taxon>
        <taxon>Rhizobium/Agrobacterium group</taxon>
        <taxon>Rhizobium</taxon>
    </lineage>
</organism>
<proteinExistence type="predicted"/>
<accession>A0ABT8SUR1</accession>
<dbReference type="PANTHER" id="PTHR38590:SF1">
    <property type="entry name" value="BLL0828 PROTEIN"/>
    <property type="match status" value="1"/>
</dbReference>
<name>A0ABT8SUR1_9HYPH</name>
<dbReference type="InterPro" id="IPR011335">
    <property type="entry name" value="Restrct_endonuc-II-like"/>
</dbReference>
<feature type="domain" description="DUF559" evidence="2">
    <location>
        <begin position="28"/>
        <end position="133"/>
    </location>
</feature>
<keyword evidence="3" id="KW-0540">Nuclease</keyword>
<keyword evidence="3" id="KW-0255">Endonuclease</keyword>